<evidence type="ECO:0000313" key="2">
    <source>
        <dbReference type="Proteomes" id="UP000027337"/>
    </source>
</evidence>
<dbReference type="AlphaFoldDB" id="A0A061ST05"/>
<dbReference type="STRING" id="83219.PM02_14355"/>
<sequence>MVRLFFLLLPGLIPSWEFFKAIEPSPRVQWRLFSVPLEDGEGWNEFRPRPQRLSLLTILRRLFWNPRWNDSLYLVSLSERLMLNPTQHSVDEIFDRLNFYVSAPGPVEDGPLNLQFRLIFVRREGEQITENITYMSEPRIYRGRT</sequence>
<protein>
    <submittedName>
        <fullName evidence="1">Uncharacterized protein</fullName>
    </submittedName>
</protein>
<reference evidence="1 2" key="1">
    <citation type="journal article" date="2014" name="Genome Announc.">
        <title>Draft Genome Sequences of Two Isolates of the Roseobacter Group, Sulfitobacter sp. Strains 3SOLIMAR09 and 1FIGIMAR09, from Harbors of Mallorca Island (Mediterranean Sea).</title>
        <authorList>
            <person name="Mas-Llado M."/>
            <person name="Pina-Villalonga J.M."/>
            <person name="Brunet-Galmes I."/>
            <person name="Nogales B."/>
            <person name="Bosch R."/>
        </authorList>
    </citation>
    <scope>NUCLEOTIDE SEQUENCE [LARGE SCALE GENOMIC DNA]</scope>
    <source>
        <strain evidence="1 2">1FIGIMAR09</strain>
    </source>
</reference>
<keyword evidence="2" id="KW-1185">Reference proteome</keyword>
<name>A0A061ST05_9RHOB</name>
<evidence type="ECO:0000313" key="1">
    <source>
        <dbReference type="EMBL" id="KAJ02385.1"/>
    </source>
</evidence>
<accession>A0A061ST05</accession>
<comment type="caution">
    <text evidence="1">The sequence shown here is derived from an EMBL/GenBank/DDBJ whole genome shotgun (WGS) entry which is preliminary data.</text>
</comment>
<dbReference type="RefSeq" id="WP_037909660.1">
    <property type="nucleotide sequence ID" value="NZ_JEMU01000012.1"/>
</dbReference>
<gene>
    <name evidence="1" type="ORF">PM02_14355</name>
</gene>
<proteinExistence type="predicted"/>
<dbReference type="EMBL" id="JEMU01000012">
    <property type="protein sequence ID" value="KAJ02385.1"/>
    <property type="molecule type" value="Genomic_DNA"/>
</dbReference>
<dbReference type="Proteomes" id="UP000027337">
    <property type="component" value="Unassembled WGS sequence"/>
</dbReference>
<dbReference type="eggNOG" id="ENOG5032VV4">
    <property type="taxonomic scope" value="Bacteria"/>
</dbReference>
<organism evidence="1 2">
    <name type="scientific">Sulfitobacter mediterraneus</name>
    <dbReference type="NCBI Taxonomy" id="83219"/>
    <lineage>
        <taxon>Bacteria</taxon>
        <taxon>Pseudomonadati</taxon>
        <taxon>Pseudomonadota</taxon>
        <taxon>Alphaproteobacteria</taxon>
        <taxon>Rhodobacterales</taxon>
        <taxon>Roseobacteraceae</taxon>
        <taxon>Sulfitobacter</taxon>
    </lineage>
</organism>